<gene>
    <name evidence="10" type="ORF">CUNI_LOCUS6729</name>
</gene>
<dbReference type="EMBL" id="CAJHNH020001032">
    <property type="protein sequence ID" value="CAG5121171.1"/>
    <property type="molecule type" value="Genomic_DNA"/>
</dbReference>
<evidence type="ECO:0000256" key="4">
    <source>
        <dbReference type="ARBA" id="ARBA00022737"/>
    </source>
</evidence>
<sequence length="827" mass="92033">MDNTVGLILVLVIPLTLLVTQSVVGHVPEKRSSGARDWGPWTGWSACSQSCGYGTAYRIRQCHAHHSRHNNSTTCQGPSKQFKLCIMQNCTDALTDYRAIECAKHNKVYYGGQTFSWVPYINSMSPCELSCKSVGFEYYARFQKTVADFVICNAENTAVCIRGRCVKSGCDGILDSETQVDRCGVCGGDGTACRLIRGIFTRMHLAHQGYNVITTIPAGACSINITEMGRSSNHLALSTSSGYFLNGDMKLQQEGEIKGAGTTFTYNRSTSQNCPGECLLAAGPLNTSLRVELLYFGRNPGIYYDFTVPRGDTYNFMNSLSSLHNRGSSFNVPHPSGRDTEERQKLRSAVQHQPPGRSGPLHNSLANSLQKQQGGSRSTADTYSERHYNGYDNILNSHNPDHNLYSWRISGFTACSESCGGGLQDTRIVCVKRDSQVEVMEENCIQNIKPESTTITCNNQPCQAKWDISEWDACSVTCSRGLQQRSVECKQRISPTLTLSVSPSACTQPQPQTRQFCQLDPCFTWQTSGWSKCSSVCGFGQRTRTISCVNSTGHSVSESLCSQIKPMTEEICDMGSCAQGWFHSKWSEECSSECGKGYYTRQVFCSAADGARLDEKKCGGKKSKPKEHKMCRNTKPCGGQWFTGSWSQCNMTCGLNGYHHRDVLCIKHHGKTIRQIVKDHNCIQEEKPLDTKPCGPFPACKPQWFVMSWSECSKSCDTGVKTREVKCLNATLSPSPDCDKKLKPSRRQPCNTQSCQENHTPISESPDTATHEAFQMDGLVSTEEHPLCKDHQSPWWCQLTKQARLCNYPHYRKLCCHTCQKIDVKHH</sequence>
<keyword evidence="4" id="KW-0677">Repeat</keyword>
<feature type="region of interest" description="Disordered" evidence="7">
    <location>
        <begin position="327"/>
        <end position="383"/>
    </location>
</feature>
<feature type="chain" id="PRO_5035868053" description="PLAC domain-containing protein" evidence="8">
    <location>
        <begin position="26"/>
        <end position="827"/>
    </location>
</feature>
<organism evidence="10 11">
    <name type="scientific">Candidula unifasciata</name>
    <dbReference type="NCBI Taxonomy" id="100452"/>
    <lineage>
        <taxon>Eukaryota</taxon>
        <taxon>Metazoa</taxon>
        <taxon>Spiralia</taxon>
        <taxon>Lophotrochozoa</taxon>
        <taxon>Mollusca</taxon>
        <taxon>Gastropoda</taxon>
        <taxon>Heterobranchia</taxon>
        <taxon>Euthyneura</taxon>
        <taxon>Panpulmonata</taxon>
        <taxon>Eupulmonata</taxon>
        <taxon>Stylommatophora</taxon>
        <taxon>Helicina</taxon>
        <taxon>Helicoidea</taxon>
        <taxon>Geomitridae</taxon>
        <taxon>Candidula</taxon>
    </lineage>
</organism>
<dbReference type="InterPro" id="IPR045371">
    <property type="entry name" value="ADAMTS_CR_3"/>
</dbReference>
<dbReference type="Pfam" id="PF05986">
    <property type="entry name" value="ADAMTS_spacer1"/>
    <property type="match status" value="1"/>
</dbReference>
<evidence type="ECO:0000259" key="9">
    <source>
        <dbReference type="PROSITE" id="PS50900"/>
    </source>
</evidence>
<dbReference type="SUPFAM" id="SSF82895">
    <property type="entry name" value="TSP-1 type 1 repeat"/>
    <property type="match status" value="7"/>
</dbReference>
<dbReference type="GO" id="GO:0030198">
    <property type="term" value="P:extracellular matrix organization"/>
    <property type="evidence" value="ECO:0007669"/>
    <property type="project" value="InterPro"/>
</dbReference>
<feature type="domain" description="PLAC" evidence="9">
    <location>
        <begin position="784"/>
        <end position="823"/>
    </location>
</feature>
<proteinExistence type="predicted"/>
<feature type="disulfide bond" evidence="6">
    <location>
        <begin position="62"/>
        <end position="75"/>
    </location>
</feature>
<name>A0A8S3Z1H9_9EUPU</name>
<feature type="disulfide bond" evidence="6">
    <location>
        <begin position="51"/>
        <end position="90"/>
    </location>
</feature>
<keyword evidence="5 6" id="KW-1015">Disulfide bond</keyword>
<dbReference type="PROSITE" id="PS50092">
    <property type="entry name" value="TSP1"/>
    <property type="match status" value="6"/>
</dbReference>
<evidence type="ECO:0000256" key="6">
    <source>
        <dbReference type="PIRSR" id="PIRSR613273-3"/>
    </source>
</evidence>
<dbReference type="Pfam" id="PF00090">
    <property type="entry name" value="TSP_1"/>
    <property type="match status" value="1"/>
</dbReference>
<dbReference type="OrthoDB" id="5950222at2759"/>
<dbReference type="InterPro" id="IPR050439">
    <property type="entry name" value="ADAMTS_ADAMTS-like"/>
</dbReference>
<feature type="disulfide bond" evidence="6">
    <location>
        <begin position="47"/>
        <end position="85"/>
    </location>
</feature>
<dbReference type="GO" id="GO:0004222">
    <property type="term" value="F:metalloendopeptidase activity"/>
    <property type="evidence" value="ECO:0007669"/>
    <property type="project" value="TreeGrafter"/>
</dbReference>
<feature type="compositionally biased region" description="Polar residues" evidence="7">
    <location>
        <begin position="364"/>
        <end position="382"/>
    </location>
</feature>
<dbReference type="Gene3D" id="2.20.100.10">
    <property type="entry name" value="Thrombospondin type-1 (TSP1) repeat"/>
    <property type="match status" value="7"/>
</dbReference>
<dbReference type="PROSITE" id="PS50900">
    <property type="entry name" value="PLAC"/>
    <property type="match status" value="1"/>
</dbReference>
<keyword evidence="2" id="KW-0964">Secreted</keyword>
<dbReference type="PANTHER" id="PTHR13723">
    <property type="entry name" value="ADAMTS A DISINTEGRIN AND METALLOPROTEASE WITH THROMBOSPONDIN MOTIFS PROTEASE"/>
    <property type="match status" value="1"/>
</dbReference>
<evidence type="ECO:0000256" key="7">
    <source>
        <dbReference type="SAM" id="MobiDB-lite"/>
    </source>
</evidence>
<dbReference type="InterPro" id="IPR013273">
    <property type="entry name" value="ADAMTS/ADAMTS-like"/>
</dbReference>
<keyword evidence="3 8" id="KW-0732">Signal</keyword>
<dbReference type="InterPro" id="IPR010909">
    <property type="entry name" value="PLAC"/>
</dbReference>
<dbReference type="Pfam" id="PF08686">
    <property type="entry name" value="PLAC"/>
    <property type="match status" value="1"/>
</dbReference>
<comment type="subcellular location">
    <subcellularLocation>
        <location evidence="1">Secreted</location>
    </subcellularLocation>
</comment>
<dbReference type="PANTHER" id="PTHR13723:SF316">
    <property type="entry name" value="LONELY HEART, ISOFORM A"/>
    <property type="match status" value="1"/>
</dbReference>
<keyword evidence="11" id="KW-1185">Reference proteome</keyword>
<evidence type="ECO:0000256" key="8">
    <source>
        <dbReference type="SAM" id="SignalP"/>
    </source>
</evidence>
<evidence type="ECO:0000313" key="11">
    <source>
        <dbReference type="Proteomes" id="UP000678393"/>
    </source>
</evidence>
<dbReference type="AlphaFoldDB" id="A0A8S3Z1H9"/>
<dbReference type="FunFam" id="2.20.100.10:FF:000005">
    <property type="entry name" value="ADAM metallopeptidase with thrombospondin type 1 motif 9"/>
    <property type="match status" value="1"/>
</dbReference>
<evidence type="ECO:0000256" key="1">
    <source>
        <dbReference type="ARBA" id="ARBA00004613"/>
    </source>
</evidence>
<protein>
    <recommendedName>
        <fullName evidence="9">PLAC domain-containing protein</fullName>
    </recommendedName>
</protein>
<dbReference type="Pfam" id="PF19030">
    <property type="entry name" value="TSP1_ADAMTS"/>
    <property type="match status" value="6"/>
</dbReference>
<dbReference type="PRINTS" id="PR01857">
    <property type="entry name" value="ADAMTSFAMILY"/>
</dbReference>
<dbReference type="InterPro" id="IPR010294">
    <property type="entry name" value="ADAMTS_spacer1"/>
</dbReference>
<evidence type="ECO:0000256" key="5">
    <source>
        <dbReference type="ARBA" id="ARBA00023157"/>
    </source>
</evidence>
<dbReference type="GO" id="GO:0031012">
    <property type="term" value="C:extracellular matrix"/>
    <property type="evidence" value="ECO:0007669"/>
    <property type="project" value="TreeGrafter"/>
</dbReference>
<dbReference type="InterPro" id="IPR036383">
    <property type="entry name" value="TSP1_rpt_sf"/>
</dbReference>
<evidence type="ECO:0000256" key="3">
    <source>
        <dbReference type="ARBA" id="ARBA00022729"/>
    </source>
</evidence>
<dbReference type="GO" id="GO:0005576">
    <property type="term" value="C:extracellular region"/>
    <property type="evidence" value="ECO:0007669"/>
    <property type="project" value="UniProtKB-SubCell"/>
</dbReference>
<dbReference type="SMART" id="SM00209">
    <property type="entry name" value="TSP1"/>
    <property type="match status" value="7"/>
</dbReference>
<reference evidence="10" key="1">
    <citation type="submission" date="2021-04" db="EMBL/GenBank/DDBJ databases">
        <authorList>
            <consortium name="Molecular Ecology Group"/>
        </authorList>
    </citation>
    <scope>NUCLEOTIDE SEQUENCE</scope>
</reference>
<comment type="caution">
    <text evidence="10">The sequence shown here is derived from an EMBL/GenBank/DDBJ whole genome shotgun (WGS) entry which is preliminary data.</text>
</comment>
<evidence type="ECO:0000256" key="2">
    <source>
        <dbReference type="ARBA" id="ARBA00022525"/>
    </source>
</evidence>
<accession>A0A8S3Z1H9</accession>
<dbReference type="Proteomes" id="UP000678393">
    <property type="component" value="Unassembled WGS sequence"/>
</dbReference>
<evidence type="ECO:0000313" key="10">
    <source>
        <dbReference type="EMBL" id="CAG5121171.1"/>
    </source>
</evidence>
<feature type="signal peptide" evidence="8">
    <location>
        <begin position="1"/>
        <end position="25"/>
    </location>
</feature>
<dbReference type="InterPro" id="IPR000884">
    <property type="entry name" value="TSP1_rpt"/>
</dbReference>
<dbReference type="GO" id="GO:0006508">
    <property type="term" value="P:proteolysis"/>
    <property type="evidence" value="ECO:0007669"/>
    <property type="project" value="TreeGrafter"/>
</dbReference>
<feature type="compositionally biased region" description="Basic and acidic residues" evidence="7">
    <location>
        <begin position="336"/>
        <end position="345"/>
    </location>
</feature>
<dbReference type="Pfam" id="PF19236">
    <property type="entry name" value="ADAMTS_CR_3"/>
    <property type="match status" value="1"/>
</dbReference>
<dbReference type="FunFam" id="2.60.120.830:FF:000001">
    <property type="entry name" value="A disintegrin and metalloproteinase with thrombospondin motifs 1"/>
    <property type="match status" value="1"/>
</dbReference>
<dbReference type="Gene3D" id="2.60.120.830">
    <property type="match status" value="1"/>
</dbReference>